<feature type="transmembrane region" description="Helical" evidence="7">
    <location>
        <begin position="265"/>
        <end position="292"/>
    </location>
</feature>
<dbReference type="PANTHER" id="PTHR30572">
    <property type="entry name" value="MEMBRANE COMPONENT OF TRANSPORTER-RELATED"/>
    <property type="match status" value="1"/>
</dbReference>
<evidence type="ECO:0000256" key="1">
    <source>
        <dbReference type="ARBA" id="ARBA00004651"/>
    </source>
</evidence>
<protein>
    <submittedName>
        <fullName evidence="10">ABC transport system permease protein</fullName>
    </submittedName>
</protein>
<dbReference type="Pfam" id="PF02687">
    <property type="entry name" value="FtsX"/>
    <property type="match status" value="1"/>
</dbReference>
<reference evidence="10 11" key="1">
    <citation type="submission" date="2020-03" db="EMBL/GenBank/DDBJ databases">
        <title>Genomic Encyclopedia of Type Strains, Phase IV (KMG-IV): sequencing the most valuable type-strain genomes for metagenomic binning, comparative biology and taxonomic classification.</title>
        <authorList>
            <person name="Goeker M."/>
        </authorList>
    </citation>
    <scope>NUCLEOTIDE SEQUENCE [LARGE SCALE GENOMIC DNA]</scope>
    <source>
        <strain evidence="10 11">DSM 105096</strain>
    </source>
</reference>
<evidence type="ECO:0000256" key="7">
    <source>
        <dbReference type="SAM" id="Phobius"/>
    </source>
</evidence>
<feature type="domain" description="ABC3 transporter permease C-terminal" evidence="8">
    <location>
        <begin position="274"/>
        <end position="385"/>
    </location>
</feature>
<comment type="similarity">
    <text evidence="6">Belongs to the ABC-4 integral membrane protein family.</text>
</comment>
<evidence type="ECO:0000259" key="8">
    <source>
        <dbReference type="Pfam" id="PF02687"/>
    </source>
</evidence>
<keyword evidence="5 7" id="KW-0472">Membrane</keyword>
<dbReference type="InterPro" id="IPR025857">
    <property type="entry name" value="MacB_PCD"/>
</dbReference>
<keyword evidence="11" id="KW-1185">Reference proteome</keyword>
<accession>A0ABX0X9Y9</accession>
<dbReference type="InterPro" id="IPR050250">
    <property type="entry name" value="Macrolide_Exporter_MacB"/>
</dbReference>
<keyword evidence="2" id="KW-1003">Cell membrane</keyword>
<evidence type="ECO:0000256" key="5">
    <source>
        <dbReference type="ARBA" id="ARBA00023136"/>
    </source>
</evidence>
<evidence type="ECO:0000313" key="10">
    <source>
        <dbReference type="EMBL" id="NJC26064.1"/>
    </source>
</evidence>
<organism evidence="10 11">
    <name type="scientific">Neolewinella antarctica</name>
    <dbReference type="NCBI Taxonomy" id="442734"/>
    <lineage>
        <taxon>Bacteria</taxon>
        <taxon>Pseudomonadati</taxon>
        <taxon>Bacteroidota</taxon>
        <taxon>Saprospiria</taxon>
        <taxon>Saprospirales</taxon>
        <taxon>Lewinellaceae</taxon>
        <taxon>Neolewinella</taxon>
    </lineage>
</organism>
<comment type="subcellular location">
    <subcellularLocation>
        <location evidence="1">Cell membrane</location>
        <topology evidence="1">Multi-pass membrane protein</topology>
    </subcellularLocation>
</comment>
<proteinExistence type="inferred from homology"/>
<sequence>MITHLVRLMWNKRRANALILLEILLAFLVLFGVYAFGFYNLDRFSSPLGFSYENSVGLRLNLPEDMDSASTVSMQKRIRDEILLVSGVEQATFIGSINPFSGNMYFNGNDDNGYELRTQGFFADEHFAETMNLELREGRWFDETDVTSKYIPVLVNGALMDEFYPAANSLVDSILIIEGEKKIIGVVENFKYRSNFSENAPLTFFPTRSRDVTKYPFQMMIIRASSGRTAAIEEPIYNLVRDITKNTDVVIWNMADDRIKANKPVVVPLVVLTLISTFLLINIALGLFGVLFTQINRRRAEIGLRKAMGATPAQITTQFVLEVLLVATAALLLGVFFAVQVPILELTSIPAKFFYFGIVAAIITILLIVFLCASIPSRQAAGLQPADVLHED</sequence>
<evidence type="ECO:0000256" key="6">
    <source>
        <dbReference type="ARBA" id="ARBA00038076"/>
    </source>
</evidence>
<dbReference type="PANTHER" id="PTHR30572:SF4">
    <property type="entry name" value="ABC TRANSPORTER PERMEASE YTRF"/>
    <property type="match status" value="1"/>
</dbReference>
<evidence type="ECO:0000259" key="9">
    <source>
        <dbReference type="Pfam" id="PF12704"/>
    </source>
</evidence>
<evidence type="ECO:0000256" key="4">
    <source>
        <dbReference type="ARBA" id="ARBA00022989"/>
    </source>
</evidence>
<dbReference type="Pfam" id="PF12704">
    <property type="entry name" value="MacB_PCD"/>
    <property type="match status" value="1"/>
</dbReference>
<name>A0ABX0X9Y9_9BACT</name>
<evidence type="ECO:0000256" key="3">
    <source>
        <dbReference type="ARBA" id="ARBA00022692"/>
    </source>
</evidence>
<dbReference type="InterPro" id="IPR003838">
    <property type="entry name" value="ABC3_permease_C"/>
</dbReference>
<gene>
    <name evidence="10" type="ORF">GGR27_001563</name>
</gene>
<keyword evidence="3 7" id="KW-0812">Transmembrane</keyword>
<dbReference type="EMBL" id="JAATJH010000002">
    <property type="protein sequence ID" value="NJC26064.1"/>
    <property type="molecule type" value="Genomic_DNA"/>
</dbReference>
<feature type="transmembrane region" description="Helical" evidence="7">
    <location>
        <begin position="353"/>
        <end position="373"/>
    </location>
</feature>
<evidence type="ECO:0000256" key="2">
    <source>
        <dbReference type="ARBA" id="ARBA00022475"/>
    </source>
</evidence>
<keyword evidence="4 7" id="KW-1133">Transmembrane helix</keyword>
<comment type="caution">
    <text evidence="10">The sequence shown here is derived from an EMBL/GenBank/DDBJ whole genome shotgun (WGS) entry which is preliminary data.</text>
</comment>
<feature type="domain" description="MacB-like periplasmic core" evidence="9">
    <location>
        <begin position="84"/>
        <end position="230"/>
    </location>
</feature>
<feature type="transmembrane region" description="Helical" evidence="7">
    <location>
        <begin position="313"/>
        <end position="341"/>
    </location>
</feature>
<evidence type="ECO:0000313" key="11">
    <source>
        <dbReference type="Proteomes" id="UP000770785"/>
    </source>
</evidence>
<dbReference type="Proteomes" id="UP000770785">
    <property type="component" value="Unassembled WGS sequence"/>
</dbReference>
<dbReference type="RefSeq" id="WP_168036826.1">
    <property type="nucleotide sequence ID" value="NZ_JAATJH010000002.1"/>
</dbReference>